<evidence type="ECO:0000256" key="4">
    <source>
        <dbReference type="ARBA" id="ARBA00022884"/>
    </source>
</evidence>
<dbReference type="InterPro" id="IPR002307">
    <property type="entry name" value="Tyr-tRNA-ligase"/>
</dbReference>
<dbReference type="AlphaFoldDB" id="A0A0C5S134"/>
<comment type="function">
    <text evidence="8">Catalyzes the attachment of tyrosine to tRNA(Tyr) in a two-step reaction: tyrosine is first activated by ATP to form Tyr-AMP and then transferred to the acceptor end of tRNA(Tyr).</text>
</comment>
<dbReference type="CDD" id="cd00805">
    <property type="entry name" value="TyrRS_core"/>
    <property type="match status" value="1"/>
</dbReference>
<dbReference type="CDD" id="cd00165">
    <property type="entry name" value="S4"/>
    <property type="match status" value="1"/>
</dbReference>
<dbReference type="PATRIC" id="fig|42094.4.peg.16"/>
<name>A0A0C5S134_9BACT</name>
<dbReference type="NCBIfam" id="TIGR00234">
    <property type="entry name" value="tyrS"/>
    <property type="match status" value="1"/>
</dbReference>
<feature type="domain" description="Tyrosine--tRNA ligase SYY-like C-terminal" evidence="10">
    <location>
        <begin position="332"/>
        <end position="410"/>
    </location>
</feature>
<evidence type="ECO:0000256" key="5">
    <source>
        <dbReference type="ARBA" id="ARBA00022917"/>
    </source>
</evidence>
<dbReference type="InterPro" id="IPR014729">
    <property type="entry name" value="Rossmann-like_a/b/a_fold"/>
</dbReference>
<gene>
    <name evidence="8" type="primary">tyrS</name>
    <name evidence="11" type="ORF">JM47_00085</name>
</gene>
<keyword evidence="1 8" id="KW-0436">Ligase</keyword>
<comment type="catalytic activity">
    <reaction evidence="7 8">
        <text>tRNA(Tyr) + L-tyrosine + ATP = L-tyrosyl-tRNA(Tyr) + AMP + diphosphate + H(+)</text>
        <dbReference type="Rhea" id="RHEA:10220"/>
        <dbReference type="Rhea" id="RHEA-COMP:9706"/>
        <dbReference type="Rhea" id="RHEA-COMP:9707"/>
        <dbReference type="ChEBI" id="CHEBI:15378"/>
        <dbReference type="ChEBI" id="CHEBI:30616"/>
        <dbReference type="ChEBI" id="CHEBI:33019"/>
        <dbReference type="ChEBI" id="CHEBI:58315"/>
        <dbReference type="ChEBI" id="CHEBI:78442"/>
        <dbReference type="ChEBI" id="CHEBI:78536"/>
        <dbReference type="ChEBI" id="CHEBI:456215"/>
        <dbReference type="EC" id="6.1.1.1"/>
    </reaction>
</comment>
<dbReference type="PANTHER" id="PTHR11766:SF0">
    <property type="entry name" value="TYROSINE--TRNA LIGASE, MITOCHONDRIAL"/>
    <property type="match status" value="1"/>
</dbReference>
<dbReference type="GO" id="GO:0005524">
    <property type="term" value="F:ATP binding"/>
    <property type="evidence" value="ECO:0007669"/>
    <property type="project" value="UniProtKB-UniRule"/>
</dbReference>
<evidence type="ECO:0000256" key="3">
    <source>
        <dbReference type="ARBA" id="ARBA00022840"/>
    </source>
</evidence>
<feature type="binding site" evidence="8">
    <location>
        <position position="162"/>
    </location>
    <ligand>
        <name>L-tyrosine</name>
        <dbReference type="ChEBI" id="CHEBI:58315"/>
    </ligand>
</feature>
<dbReference type="GO" id="GO:0004831">
    <property type="term" value="F:tyrosine-tRNA ligase activity"/>
    <property type="evidence" value="ECO:0007669"/>
    <property type="project" value="UniProtKB-UniRule"/>
</dbReference>
<dbReference type="Pfam" id="PF00579">
    <property type="entry name" value="tRNA-synt_1b"/>
    <property type="match status" value="1"/>
</dbReference>
<accession>A0A0C5S134</accession>
<proteinExistence type="inferred from homology"/>
<keyword evidence="8" id="KW-0963">Cytoplasm</keyword>
<dbReference type="InterPro" id="IPR054608">
    <property type="entry name" value="SYY-like_C"/>
</dbReference>
<comment type="similarity">
    <text evidence="8">Belongs to the class-I aminoacyl-tRNA synthetase family. TyrS type 1 subfamily.</text>
</comment>
<evidence type="ECO:0000313" key="12">
    <source>
        <dbReference type="Proteomes" id="UP000032261"/>
    </source>
</evidence>
<protein>
    <recommendedName>
        <fullName evidence="8">Tyrosine--tRNA ligase</fullName>
        <ecNumber evidence="8">6.1.1.1</ecNumber>
    </recommendedName>
    <alternativeName>
        <fullName evidence="8">Tyrosyl-tRNA synthetase</fullName>
        <shortName evidence="8">TyrRS</shortName>
    </alternativeName>
</protein>
<comment type="subcellular location">
    <subcellularLocation>
        <location evidence="8">Cytoplasm</location>
    </subcellularLocation>
</comment>
<evidence type="ECO:0000256" key="9">
    <source>
        <dbReference type="PROSITE-ProRule" id="PRU00182"/>
    </source>
</evidence>
<evidence type="ECO:0000256" key="2">
    <source>
        <dbReference type="ARBA" id="ARBA00022741"/>
    </source>
</evidence>
<dbReference type="EMBL" id="CP009770">
    <property type="protein sequence ID" value="AJQ45080.1"/>
    <property type="molecule type" value="Genomic_DNA"/>
</dbReference>
<keyword evidence="5 8" id="KW-0648">Protein biosynthesis</keyword>
<keyword evidence="2 8" id="KW-0547">Nucleotide-binding</keyword>
<dbReference type="Gene3D" id="1.10.240.10">
    <property type="entry name" value="Tyrosyl-Transfer RNA Synthetase"/>
    <property type="match status" value="1"/>
</dbReference>
<dbReference type="PROSITE" id="PS50889">
    <property type="entry name" value="S4"/>
    <property type="match status" value="1"/>
</dbReference>
<evidence type="ECO:0000256" key="6">
    <source>
        <dbReference type="ARBA" id="ARBA00023146"/>
    </source>
</evidence>
<dbReference type="EC" id="6.1.1.1" evidence="8"/>
<dbReference type="SUPFAM" id="SSF52374">
    <property type="entry name" value="Nucleotidylyl transferase"/>
    <property type="match status" value="1"/>
</dbReference>
<dbReference type="STRING" id="42094.JM47_00085"/>
<dbReference type="Proteomes" id="UP000032261">
    <property type="component" value="Chromosome"/>
</dbReference>
<dbReference type="RefSeq" id="WP_208895023.1">
    <property type="nucleotide sequence ID" value="NZ_CP009770.1"/>
</dbReference>
<evidence type="ECO:0000313" key="11">
    <source>
        <dbReference type="EMBL" id="AJQ45080.1"/>
    </source>
</evidence>
<dbReference type="Gene3D" id="3.40.50.620">
    <property type="entry name" value="HUPs"/>
    <property type="match status" value="1"/>
</dbReference>
<feature type="short sequence motif" description="'KMSKS' region" evidence="8">
    <location>
        <begin position="224"/>
        <end position="228"/>
    </location>
</feature>
<dbReference type="GO" id="GO:0005829">
    <property type="term" value="C:cytosol"/>
    <property type="evidence" value="ECO:0007669"/>
    <property type="project" value="TreeGrafter"/>
</dbReference>
<dbReference type="Gene3D" id="3.10.290.10">
    <property type="entry name" value="RNA-binding S4 domain"/>
    <property type="match status" value="1"/>
</dbReference>
<dbReference type="GO" id="GO:0003723">
    <property type="term" value="F:RNA binding"/>
    <property type="evidence" value="ECO:0007669"/>
    <property type="project" value="UniProtKB-KW"/>
</dbReference>
<feature type="binding site" evidence="8">
    <location>
        <position position="34"/>
    </location>
    <ligand>
        <name>L-tyrosine</name>
        <dbReference type="ChEBI" id="CHEBI:58315"/>
    </ligand>
</feature>
<dbReference type="HOGENOM" id="CLU_024003_0_2_14"/>
<keyword evidence="4 9" id="KW-0694">RNA-binding</keyword>
<feature type="binding site" evidence="8">
    <location>
        <position position="227"/>
    </location>
    <ligand>
        <name>ATP</name>
        <dbReference type="ChEBI" id="CHEBI:30616"/>
    </ligand>
</feature>
<comment type="subunit">
    <text evidence="8">Homodimer.</text>
</comment>
<reference evidence="11 12" key="1">
    <citation type="journal article" date="2015" name="Genome Announc.">
        <title>Genome Sequence of Ureaplasma diversum Strain ATCC 49782.</title>
        <authorList>
            <person name="Marques L.M."/>
            <person name="Guimaraes A.M."/>
            <person name="Martins H.B."/>
            <person name="Rezende I.S."/>
            <person name="Barbosa M.S."/>
            <person name="Campos G.B."/>
            <person name="do Nascimento N.C."/>
            <person name="Dos Santos A.P."/>
            <person name="Amorim A.T."/>
            <person name="Santos V.M."/>
            <person name="Messick J.B."/>
            <person name="Timenetsky J."/>
        </authorList>
    </citation>
    <scope>NUCLEOTIDE SEQUENCE [LARGE SCALE GENOMIC DNA]</scope>
    <source>
        <strain evidence="11 12">ATCC 49782</strain>
    </source>
</reference>
<keyword evidence="3 8" id="KW-0067">ATP-binding</keyword>
<dbReference type="HAMAP" id="MF_02006">
    <property type="entry name" value="Tyr_tRNA_synth_type1"/>
    <property type="match status" value="1"/>
</dbReference>
<dbReference type="InterPro" id="IPR036986">
    <property type="entry name" value="S4_RNA-bd_sf"/>
</dbReference>
<feature type="binding site" evidence="8">
    <location>
        <position position="166"/>
    </location>
    <ligand>
        <name>L-tyrosine</name>
        <dbReference type="ChEBI" id="CHEBI:58315"/>
    </ligand>
</feature>
<evidence type="ECO:0000256" key="8">
    <source>
        <dbReference type="HAMAP-Rule" id="MF_02006"/>
    </source>
</evidence>
<dbReference type="InterPro" id="IPR024107">
    <property type="entry name" value="Tyr-tRNA-ligase_bac_1"/>
</dbReference>
<dbReference type="Pfam" id="PF22421">
    <property type="entry name" value="SYY_C-terminal"/>
    <property type="match status" value="1"/>
</dbReference>
<dbReference type="PRINTS" id="PR01040">
    <property type="entry name" value="TRNASYNTHTYR"/>
</dbReference>
<dbReference type="InterPro" id="IPR002305">
    <property type="entry name" value="aa-tRNA-synth_Ic"/>
</dbReference>
<evidence type="ECO:0000259" key="10">
    <source>
        <dbReference type="Pfam" id="PF22421"/>
    </source>
</evidence>
<dbReference type="PANTHER" id="PTHR11766">
    <property type="entry name" value="TYROSYL-TRNA SYNTHETASE"/>
    <property type="match status" value="1"/>
</dbReference>
<evidence type="ECO:0000256" key="1">
    <source>
        <dbReference type="ARBA" id="ARBA00022598"/>
    </source>
</evidence>
<sequence length="413" mass="46702">MHKLIKELKERGLINNITNEQKLEQALANDKAIYIGFDPSAISLHLGNYVAINVLQYFKAYGIKTYVILGGATGMIGDPGGRSSERNLLDEATLLKNVEGISKQLTALTQSTIINNYDFYKDMNFMHFLRVAGKLINVNYLLEKEVIASRLESGISFTEFSYNLIQGYDFLQLYNNYDVSIQVGGSDQWGNITTGIEMIRKSNGDDNTACGITINLLTNSEGKKFGKSEKGAVFLDEELTSVYEMYQFLLNQPDADVKKLLLFTTRLPLEEIEQIMLEHETNKGLRYAQKRLAETVVVNIHGQEKYNQAVLISQALFSGKLDELNHDDFILALKNLETTPIEGESISLLELLIAANISTSNRISRELISNGSIMINNQKIVDNEFVVKKIDAYEQQYTLIKKGKRNYYLVLWK</sequence>
<evidence type="ECO:0000256" key="7">
    <source>
        <dbReference type="ARBA" id="ARBA00048248"/>
    </source>
</evidence>
<dbReference type="InterPro" id="IPR024088">
    <property type="entry name" value="Tyr-tRNA-ligase_bac-type"/>
</dbReference>
<dbReference type="FunFam" id="1.10.240.10:FF:000001">
    <property type="entry name" value="Tyrosine--tRNA ligase"/>
    <property type="match status" value="1"/>
</dbReference>
<organism evidence="11 12">
    <name type="scientific">Ureaplasma diversum</name>
    <dbReference type="NCBI Taxonomy" id="42094"/>
    <lineage>
        <taxon>Bacteria</taxon>
        <taxon>Bacillati</taxon>
        <taxon>Mycoplasmatota</taxon>
        <taxon>Mycoplasmoidales</taxon>
        <taxon>Mycoplasmoidaceae</taxon>
        <taxon>Ureaplasma</taxon>
    </lineage>
</organism>
<keyword evidence="6 8" id="KW-0030">Aminoacyl-tRNA synthetase</keyword>
<feature type="short sequence motif" description="'HIGH' region" evidence="8">
    <location>
        <begin position="39"/>
        <end position="48"/>
    </location>
</feature>
<dbReference type="SUPFAM" id="SSF55174">
    <property type="entry name" value="Alpha-L RNA-binding motif"/>
    <property type="match status" value="1"/>
</dbReference>
<dbReference type="KEGG" id="ude:JM47_00085"/>
<dbReference type="GO" id="GO:0006437">
    <property type="term" value="P:tyrosyl-tRNA aminoacylation"/>
    <property type="evidence" value="ECO:0007669"/>
    <property type="project" value="UniProtKB-UniRule"/>
</dbReference>